<feature type="compositionally biased region" description="Pro residues" evidence="8">
    <location>
        <begin position="382"/>
        <end position="396"/>
    </location>
</feature>
<dbReference type="AlphaFoldDB" id="A0A7G6WTH3"/>
<feature type="domain" description="Protein kinase" evidence="10">
    <location>
        <begin position="35"/>
        <end position="328"/>
    </location>
</feature>
<dbReference type="EC" id="2.7.11.1" evidence="1"/>
<dbReference type="Gene3D" id="3.30.200.20">
    <property type="entry name" value="Phosphorylase Kinase, domain 1"/>
    <property type="match status" value="1"/>
</dbReference>
<dbReference type="PROSITE" id="PS00108">
    <property type="entry name" value="PROTEIN_KINASE_ST"/>
    <property type="match status" value="1"/>
</dbReference>
<protein>
    <recommendedName>
        <fullName evidence="1">non-specific serine/threonine protein kinase</fullName>
        <ecNumber evidence="1">2.7.11.1</ecNumber>
    </recommendedName>
</protein>
<dbReference type="InterPro" id="IPR011009">
    <property type="entry name" value="Kinase-like_dom_sf"/>
</dbReference>
<evidence type="ECO:0000256" key="7">
    <source>
        <dbReference type="PROSITE-ProRule" id="PRU10141"/>
    </source>
</evidence>
<evidence type="ECO:0000259" key="10">
    <source>
        <dbReference type="PROSITE" id="PS50011"/>
    </source>
</evidence>
<evidence type="ECO:0000256" key="5">
    <source>
        <dbReference type="ARBA" id="ARBA00022777"/>
    </source>
</evidence>
<reference evidence="12" key="1">
    <citation type="submission" date="2019-09" db="EMBL/GenBank/DDBJ databases">
        <title>Antimicrobial potential of Antarctic Bacteria.</title>
        <authorList>
            <person name="Benaud N."/>
            <person name="Edwards R.J."/>
            <person name="Ferrari B.C."/>
        </authorList>
    </citation>
    <scope>NUCLEOTIDE SEQUENCE [LARGE SCALE GENOMIC DNA]</scope>
    <source>
        <strain evidence="12">SPB151</strain>
    </source>
</reference>
<keyword evidence="2 11" id="KW-0723">Serine/threonine-protein kinase</keyword>
<dbReference type="KEGG" id="kqi:F1D05_04345"/>
<sequence>MGWPPAREGPNSLARYAGSRARGEPPVPDVFAGRFELIDPVGSGGTGTVWRAWDRRLQRLCAAKVLRQRHAGALLRFVREQGLRLEHPNVLSPYSWAAEDDQALLAMDLVGGGSLSNLVADFGALPERYAAELLAQVLTALEQVHAAGVVHRDVKPANLLLETTGTALPVLRLSDFGIALSLGEPRLTQQGAVVGTPGYVAPEVLAGDPPAVAQDLYAAGVTGWQLLTGEEPPATGLLPSRPAGSAGSVVWDVIEGLVRAEPAERVESASAALSALAPALVDPVQIPAYTADGELIEVFDQLPALRPAYQALAAPPQPEPQPVKHPPPVVHPKPVVPTTALAKRGPVRRRVVLAGAGLAGLAAAGVVAVLLLNGPDTGGGSPSPPGSSPTSTPPTTPETIPTGPVTPAPNPQVKLGGVCGWQEAGGIETTADGTRVECRRQGSSYRWIKAG</sequence>
<dbReference type="Gene3D" id="1.10.510.10">
    <property type="entry name" value="Transferase(Phosphotransferase) domain 1"/>
    <property type="match status" value="1"/>
</dbReference>
<dbReference type="Pfam" id="PF00069">
    <property type="entry name" value="Pkinase"/>
    <property type="match status" value="1"/>
</dbReference>
<name>A0A7G6WTH3_9ACTN</name>
<accession>A0A7G6WTH3</accession>
<dbReference type="CDD" id="cd14014">
    <property type="entry name" value="STKc_PknB_like"/>
    <property type="match status" value="1"/>
</dbReference>
<keyword evidence="12" id="KW-1185">Reference proteome</keyword>
<dbReference type="InterPro" id="IPR017441">
    <property type="entry name" value="Protein_kinase_ATP_BS"/>
</dbReference>
<proteinExistence type="predicted"/>
<keyword evidence="6 7" id="KW-0067">ATP-binding</keyword>
<keyword evidence="9" id="KW-0812">Transmembrane</keyword>
<feature type="transmembrane region" description="Helical" evidence="9">
    <location>
        <begin position="351"/>
        <end position="372"/>
    </location>
</feature>
<keyword evidence="3" id="KW-0808">Transferase</keyword>
<dbReference type="PANTHER" id="PTHR43289">
    <property type="entry name" value="MITOGEN-ACTIVATED PROTEIN KINASE KINASE KINASE 20-RELATED"/>
    <property type="match status" value="1"/>
</dbReference>
<dbReference type="SMART" id="SM00220">
    <property type="entry name" value="S_TKc"/>
    <property type="match status" value="1"/>
</dbReference>
<evidence type="ECO:0000256" key="9">
    <source>
        <dbReference type="SAM" id="Phobius"/>
    </source>
</evidence>
<dbReference type="EMBL" id="CP043661">
    <property type="protein sequence ID" value="QNE17288.1"/>
    <property type="molecule type" value="Genomic_DNA"/>
</dbReference>
<dbReference type="PROSITE" id="PS00107">
    <property type="entry name" value="PROTEIN_KINASE_ATP"/>
    <property type="match status" value="1"/>
</dbReference>
<feature type="binding site" evidence="7">
    <location>
        <position position="64"/>
    </location>
    <ligand>
        <name>ATP</name>
        <dbReference type="ChEBI" id="CHEBI:30616"/>
    </ligand>
</feature>
<evidence type="ECO:0000256" key="2">
    <source>
        <dbReference type="ARBA" id="ARBA00022527"/>
    </source>
</evidence>
<dbReference type="Proteomes" id="UP000515563">
    <property type="component" value="Chromosome"/>
</dbReference>
<keyword evidence="5 11" id="KW-0418">Kinase</keyword>
<keyword evidence="9" id="KW-0472">Membrane</keyword>
<gene>
    <name evidence="11" type="ORF">F1D05_04345</name>
</gene>
<keyword evidence="9" id="KW-1133">Transmembrane helix</keyword>
<organism evidence="11 12">
    <name type="scientific">Kribbella qitaiheensis</name>
    <dbReference type="NCBI Taxonomy" id="1544730"/>
    <lineage>
        <taxon>Bacteria</taxon>
        <taxon>Bacillati</taxon>
        <taxon>Actinomycetota</taxon>
        <taxon>Actinomycetes</taxon>
        <taxon>Propionibacteriales</taxon>
        <taxon>Kribbellaceae</taxon>
        <taxon>Kribbella</taxon>
    </lineage>
</organism>
<evidence type="ECO:0000256" key="8">
    <source>
        <dbReference type="SAM" id="MobiDB-lite"/>
    </source>
</evidence>
<feature type="region of interest" description="Disordered" evidence="8">
    <location>
        <begin position="377"/>
        <end position="416"/>
    </location>
</feature>
<dbReference type="PROSITE" id="PS50011">
    <property type="entry name" value="PROTEIN_KINASE_DOM"/>
    <property type="match status" value="1"/>
</dbReference>
<evidence type="ECO:0000256" key="3">
    <source>
        <dbReference type="ARBA" id="ARBA00022679"/>
    </source>
</evidence>
<evidence type="ECO:0000256" key="6">
    <source>
        <dbReference type="ARBA" id="ARBA00022840"/>
    </source>
</evidence>
<dbReference type="InterPro" id="IPR000719">
    <property type="entry name" value="Prot_kinase_dom"/>
</dbReference>
<evidence type="ECO:0000256" key="1">
    <source>
        <dbReference type="ARBA" id="ARBA00012513"/>
    </source>
</evidence>
<dbReference type="GO" id="GO:0004674">
    <property type="term" value="F:protein serine/threonine kinase activity"/>
    <property type="evidence" value="ECO:0007669"/>
    <property type="project" value="UniProtKB-KW"/>
</dbReference>
<keyword evidence="4 7" id="KW-0547">Nucleotide-binding</keyword>
<evidence type="ECO:0000313" key="11">
    <source>
        <dbReference type="EMBL" id="QNE17288.1"/>
    </source>
</evidence>
<dbReference type="SUPFAM" id="SSF56112">
    <property type="entry name" value="Protein kinase-like (PK-like)"/>
    <property type="match status" value="1"/>
</dbReference>
<dbReference type="GO" id="GO:0005524">
    <property type="term" value="F:ATP binding"/>
    <property type="evidence" value="ECO:0007669"/>
    <property type="project" value="UniProtKB-UniRule"/>
</dbReference>
<dbReference type="PANTHER" id="PTHR43289:SF6">
    <property type="entry name" value="SERINE_THREONINE-PROTEIN KINASE NEKL-3"/>
    <property type="match status" value="1"/>
</dbReference>
<dbReference type="InterPro" id="IPR008271">
    <property type="entry name" value="Ser/Thr_kinase_AS"/>
</dbReference>
<evidence type="ECO:0000313" key="12">
    <source>
        <dbReference type="Proteomes" id="UP000515563"/>
    </source>
</evidence>
<evidence type="ECO:0000256" key="4">
    <source>
        <dbReference type="ARBA" id="ARBA00022741"/>
    </source>
</evidence>
<reference evidence="11 12" key="2">
    <citation type="journal article" date="2020" name="Microbiol. Resour. Announc.">
        <title>Antarctic desert soil bacteria exhibit high novel natural product potential, evaluated through long-read genome sequencing and comparative genomics.</title>
        <authorList>
            <person name="Benaud N."/>
            <person name="Edwards R.J."/>
            <person name="Amos T.G."/>
            <person name="D'Agostino P.M."/>
            <person name="Gutierrez-Chavez C."/>
            <person name="Montgomery K."/>
            <person name="Nicetic I."/>
            <person name="Ferrari B.C."/>
        </authorList>
    </citation>
    <scope>NUCLEOTIDE SEQUENCE [LARGE SCALE GENOMIC DNA]</scope>
    <source>
        <strain evidence="11 12">SPB151</strain>
    </source>
</reference>